<dbReference type="EMBL" id="CP012673">
    <property type="protein sequence ID" value="AUX40230.1"/>
    <property type="molecule type" value="Genomic_DNA"/>
</dbReference>
<evidence type="ECO:0000313" key="5">
    <source>
        <dbReference type="Proteomes" id="UP000238348"/>
    </source>
</evidence>
<dbReference type="InterPro" id="IPR044031">
    <property type="entry name" value="TssC1_N"/>
</dbReference>
<evidence type="ECO:0000259" key="2">
    <source>
        <dbReference type="Pfam" id="PF05943"/>
    </source>
</evidence>
<dbReference type="AlphaFoldDB" id="A0A2L0ELS2"/>
<organism evidence="4 5">
    <name type="scientific">Sorangium cellulosum</name>
    <name type="common">Polyangium cellulosum</name>
    <dbReference type="NCBI Taxonomy" id="56"/>
    <lineage>
        <taxon>Bacteria</taxon>
        <taxon>Pseudomonadati</taxon>
        <taxon>Myxococcota</taxon>
        <taxon>Polyangia</taxon>
        <taxon>Polyangiales</taxon>
        <taxon>Polyangiaceae</taxon>
        <taxon>Sorangium</taxon>
    </lineage>
</organism>
<dbReference type="PANTHER" id="PTHR35565:SF1">
    <property type="entry name" value="TYPE VI SECRETION SYSTEM CONTRACTILE SHEATH LARGE SUBUNIT"/>
    <property type="match status" value="1"/>
</dbReference>
<name>A0A2L0ELS2_SORCE</name>
<feature type="region of interest" description="Disordered" evidence="1">
    <location>
        <begin position="1"/>
        <end position="48"/>
    </location>
</feature>
<proteinExistence type="predicted"/>
<dbReference type="PANTHER" id="PTHR35565">
    <property type="entry name" value="CYTOPLASMIC PROTEIN-RELATED"/>
    <property type="match status" value="1"/>
</dbReference>
<feature type="domain" description="TssC1 C-terminal" evidence="3">
    <location>
        <begin position="415"/>
        <end position="525"/>
    </location>
</feature>
<dbReference type="InterPro" id="IPR044032">
    <property type="entry name" value="TssC1_C"/>
</dbReference>
<dbReference type="OrthoDB" id="5481309at2"/>
<evidence type="ECO:0000259" key="3">
    <source>
        <dbReference type="Pfam" id="PF18945"/>
    </source>
</evidence>
<dbReference type="InterPro" id="IPR010269">
    <property type="entry name" value="T6SS_TssC-like"/>
</dbReference>
<evidence type="ECO:0000313" key="4">
    <source>
        <dbReference type="EMBL" id="AUX40230.1"/>
    </source>
</evidence>
<dbReference type="Pfam" id="PF05943">
    <property type="entry name" value="VipB"/>
    <property type="match status" value="1"/>
</dbReference>
<dbReference type="Pfam" id="PF18945">
    <property type="entry name" value="VipB_2"/>
    <property type="match status" value="1"/>
</dbReference>
<evidence type="ECO:0000256" key="1">
    <source>
        <dbReference type="SAM" id="MobiDB-lite"/>
    </source>
</evidence>
<dbReference type="Proteomes" id="UP000238348">
    <property type="component" value="Chromosome"/>
</dbReference>
<feature type="domain" description="TssC1 N-terminal" evidence="2">
    <location>
        <begin position="104"/>
        <end position="401"/>
    </location>
</feature>
<sequence>MRRGPGVRAWGSRPPGGPGVRRFQPRDDRGKPPSMEAGPQQDAPANRDGGSLLAEILEQAGLAPADEAYQGVKKGVEAALGRVAGRTDGGGGGAMIDNALVDLWIAEIDHRLSRQIDEILHHPVFQRLEAAWRGLKFAIDHIDFRENIRLELLSCSKEDLLADFEDSSEMVRSGLYKIVYSAEFGTFGGRPFGAIISNYEFGPGPQDIVLLQKCAAVAAMAHAPFLAVAGPQFFGLKDYRKVPHLGDIKALFEGPQYVKYNAFRESEDARYVGLILPRFLLRLPYGAGTVPVKAFSYEEDVVGDHAAYCWGAPTYAFATRLAESFARHRWCLHIIGPQSGGTVEGLTLHEYEAMGAIQTKIPTEIMLTERREFELSEEGFIGLTFRKDTDNACFFSATSVQKPKYFGQSEEGRAAELNHRLGTQLPYMFLVSRLAHYIKVMQREQIGTWKERHDLERELNAWLSQYVADMDVVSPAVRSKRPLRRARTVVTEVEGSAGWYRVQLEVRPHLKYMGAYFTLNLMGKLDRE</sequence>
<reference evidence="4 5" key="1">
    <citation type="submission" date="2015-09" db="EMBL/GenBank/DDBJ databases">
        <title>Sorangium comparison.</title>
        <authorList>
            <person name="Zaburannyi N."/>
            <person name="Bunk B."/>
            <person name="Overmann J."/>
            <person name="Mueller R."/>
        </authorList>
    </citation>
    <scope>NUCLEOTIDE SEQUENCE [LARGE SCALE GENOMIC DNA]</scope>
    <source>
        <strain evidence="4 5">So ce26</strain>
    </source>
</reference>
<gene>
    <name evidence="4" type="ORF">SOCE26_016290</name>
</gene>
<dbReference type="NCBIfam" id="TIGR03355">
    <property type="entry name" value="VI_chp_2"/>
    <property type="match status" value="1"/>
</dbReference>
<protein>
    <submittedName>
        <fullName evidence="4">Type VI secretion protein</fullName>
    </submittedName>
</protein>
<accession>A0A2L0ELS2</accession>